<comment type="subcellular location">
    <subcellularLocation>
        <location evidence="1">Cell membrane</location>
        <topology evidence="1">Multi-pass membrane protein</topology>
    </subcellularLocation>
</comment>
<sequence length="339" mass="35182">MTLRSPALPAWWPGLLLALAVAAVALWLGQSQWASALGLSALTLAIVLGMLLGNTPYAPGPQFAAGLQLSKGPLLRAGIVLYGLRLTWQQLLGVGVPGLLAASAMLVTTFLLAQWLGRLLGIDRETRALIGAGSSICGAAAVLATAPVVQARSEQVTVAVSTVVLFGTLAMVLYPALYHAALWPLGEQGFGIYIGASVHEVAQVVAAGKAVGPVAADAAVTTKMLRVVLLAPFLLLLPAWYRRSATDSARLPVPIPWFAFGFLGVAALHSLNWLPAGAVSGLLTLDNLLLTLAMAALGLTTRLSTLREAGLRPLALAGALMLWLVLGGGLLTTWLEALF</sequence>
<keyword evidence="3" id="KW-1003">Cell membrane</keyword>
<dbReference type="RefSeq" id="WP_380084147.1">
    <property type="nucleotide sequence ID" value="NZ_JBHSWD010000003.1"/>
</dbReference>
<gene>
    <name evidence="8" type="ORF">ACFP81_14110</name>
</gene>
<feature type="transmembrane region" description="Helical" evidence="7">
    <location>
        <begin position="311"/>
        <end position="335"/>
    </location>
</feature>
<dbReference type="EMBL" id="JBHSWD010000003">
    <property type="protein sequence ID" value="MFC6593027.1"/>
    <property type="molecule type" value="Genomic_DNA"/>
</dbReference>
<name>A0ABW1YIJ9_9DEIO</name>
<feature type="transmembrane region" description="Helical" evidence="7">
    <location>
        <begin position="224"/>
        <end position="241"/>
    </location>
</feature>
<keyword evidence="5 7" id="KW-1133">Transmembrane helix</keyword>
<evidence type="ECO:0000256" key="6">
    <source>
        <dbReference type="ARBA" id="ARBA00023136"/>
    </source>
</evidence>
<evidence type="ECO:0000256" key="3">
    <source>
        <dbReference type="ARBA" id="ARBA00022475"/>
    </source>
</evidence>
<dbReference type="PANTHER" id="PTHR30106">
    <property type="entry name" value="INNER MEMBRANE PROTEIN YEIH-RELATED"/>
    <property type="match status" value="1"/>
</dbReference>
<dbReference type="NCBIfam" id="TIGR00698">
    <property type="entry name" value="YeiH family putative sulfate export transporter"/>
    <property type="match status" value="1"/>
</dbReference>
<accession>A0ABW1YIJ9</accession>
<evidence type="ECO:0000256" key="5">
    <source>
        <dbReference type="ARBA" id="ARBA00022989"/>
    </source>
</evidence>
<comment type="caution">
    <text evidence="8">The sequence shown here is derived from an EMBL/GenBank/DDBJ whole genome shotgun (WGS) entry which is preliminary data.</text>
</comment>
<dbReference type="InterPro" id="IPR004630">
    <property type="entry name" value="UPF0324_YeiH-like"/>
</dbReference>
<feature type="transmembrane region" description="Helical" evidence="7">
    <location>
        <begin position="277"/>
        <end position="299"/>
    </location>
</feature>
<organism evidence="8 9">
    <name type="scientific">Deinococcus lacus</name>
    <dbReference type="NCBI Taxonomy" id="392561"/>
    <lineage>
        <taxon>Bacteria</taxon>
        <taxon>Thermotogati</taxon>
        <taxon>Deinococcota</taxon>
        <taxon>Deinococci</taxon>
        <taxon>Deinococcales</taxon>
        <taxon>Deinococcaceae</taxon>
        <taxon>Deinococcus</taxon>
    </lineage>
</organism>
<protein>
    <submittedName>
        <fullName evidence="8">YeiH family protein</fullName>
    </submittedName>
</protein>
<proteinExistence type="inferred from homology"/>
<evidence type="ECO:0000256" key="4">
    <source>
        <dbReference type="ARBA" id="ARBA00022692"/>
    </source>
</evidence>
<dbReference type="Proteomes" id="UP001596297">
    <property type="component" value="Unassembled WGS sequence"/>
</dbReference>
<dbReference type="PANTHER" id="PTHR30106:SF2">
    <property type="entry name" value="UPF0324 INNER MEMBRANE PROTEIN YEIH"/>
    <property type="match status" value="1"/>
</dbReference>
<evidence type="ECO:0000256" key="2">
    <source>
        <dbReference type="ARBA" id="ARBA00007977"/>
    </source>
</evidence>
<comment type="similarity">
    <text evidence="2">Belongs to the UPF0324 family.</text>
</comment>
<evidence type="ECO:0000256" key="1">
    <source>
        <dbReference type="ARBA" id="ARBA00004651"/>
    </source>
</evidence>
<keyword evidence="9" id="KW-1185">Reference proteome</keyword>
<feature type="transmembrane region" description="Helical" evidence="7">
    <location>
        <begin position="12"/>
        <end position="29"/>
    </location>
</feature>
<feature type="transmembrane region" description="Helical" evidence="7">
    <location>
        <begin position="63"/>
        <end position="84"/>
    </location>
</feature>
<reference evidence="9" key="1">
    <citation type="journal article" date="2019" name="Int. J. Syst. Evol. Microbiol.">
        <title>The Global Catalogue of Microorganisms (GCM) 10K type strain sequencing project: providing services to taxonomists for standard genome sequencing and annotation.</title>
        <authorList>
            <consortium name="The Broad Institute Genomics Platform"/>
            <consortium name="The Broad Institute Genome Sequencing Center for Infectious Disease"/>
            <person name="Wu L."/>
            <person name="Ma J."/>
        </authorList>
    </citation>
    <scope>NUCLEOTIDE SEQUENCE [LARGE SCALE GENOMIC DNA]</scope>
    <source>
        <strain evidence="9">CGMCC 1.15772</strain>
    </source>
</reference>
<keyword evidence="6 7" id="KW-0472">Membrane</keyword>
<dbReference type="InterPro" id="IPR018383">
    <property type="entry name" value="UPF0324_pro"/>
</dbReference>
<feature type="transmembrane region" description="Helical" evidence="7">
    <location>
        <begin position="253"/>
        <end position="271"/>
    </location>
</feature>
<feature type="transmembrane region" description="Helical" evidence="7">
    <location>
        <begin position="36"/>
        <end position="57"/>
    </location>
</feature>
<evidence type="ECO:0000313" key="8">
    <source>
        <dbReference type="EMBL" id="MFC6593027.1"/>
    </source>
</evidence>
<dbReference type="Pfam" id="PF03601">
    <property type="entry name" value="Cons_hypoth698"/>
    <property type="match status" value="1"/>
</dbReference>
<feature type="transmembrane region" description="Helical" evidence="7">
    <location>
        <begin position="91"/>
        <end position="116"/>
    </location>
</feature>
<keyword evidence="4 7" id="KW-0812">Transmembrane</keyword>
<feature type="transmembrane region" description="Helical" evidence="7">
    <location>
        <begin position="156"/>
        <end position="177"/>
    </location>
</feature>
<feature type="transmembrane region" description="Helical" evidence="7">
    <location>
        <begin position="128"/>
        <end position="149"/>
    </location>
</feature>
<evidence type="ECO:0000256" key="7">
    <source>
        <dbReference type="SAM" id="Phobius"/>
    </source>
</evidence>
<evidence type="ECO:0000313" key="9">
    <source>
        <dbReference type="Proteomes" id="UP001596297"/>
    </source>
</evidence>